<evidence type="ECO:0000256" key="6">
    <source>
        <dbReference type="ARBA" id="ARBA00023012"/>
    </source>
</evidence>
<dbReference type="PRINTS" id="PR00344">
    <property type="entry name" value="BCTRLSENSOR"/>
</dbReference>
<dbReference type="PROSITE" id="PS50110">
    <property type="entry name" value="RESPONSE_REGULATORY"/>
    <property type="match status" value="1"/>
</dbReference>
<dbReference type="CDD" id="cd00075">
    <property type="entry name" value="HATPase"/>
    <property type="match status" value="1"/>
</dbReference>
<dbReference type="SMART" id="SM00448">
    <property type="entry name" value="REC"/>
    <property type="match status" value="1"/>
</dbReference>
<dbReference type="InterPro" id="IPR003661">
    <property type="entry name" value="HisK_dim/P_dom"/>
</dbReference>
<sequence length="691" mass="77112">MRILTPESFEKFANAFRDALLLVAPDGTIHAGNQQAATAIGVVDQTQLRHRDLAEVAGESAPRLKELLRLARRTSDETIGAIDLGDPSLSHRVIARRITGADERIFLMLRIEPQHIATRQFAALNEKFDQLNREIARRRAAELQLRTERDVAEFGRDIGIALVQSRRLDEALMRCTELMVSRLNAAFARIWLADEEQTELILIASSGLYTHVDGQHSRIRFGDYKIGRIAQRQRSHVTNRVIGDAEVHDQEWAKREGMIAFAGYPLIDDGVTVGVMAMFARHPIGESVTALLATVANGVALRIRKQSIEDGLARQTEALREADRRKDEFLAMLSHELRNPLVPVRSGLDLLVLSDSDHQDAIRMMQRQVEHLVRLVDDLLDVSRIMRGKVELRRERVQVAQLVEHARDMLRHTIDQAGHQLTIRLPEQPVWVEADPVRLTQVIENLLKNACKYTDHGGKLSITVTKQDDDQALIRVQDNGVGIEIDLLPQVFELFTQSTRTLERSQGGLGIGLTLVKNLVEMHGGTVSVTSDGLGTGSTFTVRLPCCHAPCEPDEAAVRSTANVISCPLRVLAVDDNRAARLMLEKIFEKLGAEEVATAEDGPSALEAFSTFRPNLVLLDIGLPGMDGYELARRIRQSATDDSFLLVALTGYGQHEDRQKSKLAGFDDHLVKPPSIDQLRQLLSHPRFNRS</sequence>
<dbReference type="InterPro" id="IPR001789">
    <property type="entry name" value="Sig_transdc_resp-reg_receiver"/>
</dbReference>
<dbReference type="SMART" id="SM00065">
    <property type="entry name" value="GAF"/>
    <property type="match status" value="1"/>
</dbReference>
<gene>
    <name evidence="11" type="primary">luxQ_1</name>
    <name evidence="11" type="ORF">Enr13x_02750</name>
</gene>
<evidence type="ECO:0000256" key="4">
    <source>
        <dbReference type="ARBA" id="ARBA00022679"/>
    </source>
</evidence>
<evidence type="ECO:0000256" key="7">
    <source>
        <dbReference type="ARBA" id="ARBA00023136"/>
    </source>
</evidence>
<feature type="domain" description="Histidine kinase" evidence="9">
    <location>
        <begin position="332"/>
        <end position="548"/>
    </location>
</feature>
<evidence type="ECO:0000256" key="1">
    <source>
        <dbReference type="ARBA" id="ARBA00000085"/>
    </source>
</evidence>
<organism evidence="11 12">
    <name type="scientific">Stieleria neptunia</name>
    <dbReference type="NCBI Taxonomy" id="2527979"/>
    <lineage>
        <taxon>Bacteria</taxon>
        <taxon>Pseudomonadati</taxon>
        <taxon>Planctomycetota</taxon>
        <taxon>Planctomycetia</taxon>
        <taxon>Pirellulales</taxon>
        <taxon>Pirellulaceae</taxon>
        <taxon>Stieleria</taxon>
    </lineage>
</organism>
<dbReference type="InterPro" id="IPR003594">
    <property type="entry name" value="HATPase_dom"/>
</dbReference>
<keyword evidence="6" id="KW-0902">Two-component regulatory system</keyword>
<dbReference type="SUPFAM" id="SSF52172">
    <property type="entry name" value="CheY-like"/>
    <property type="match status" value="1"/>
</dbReference>
<evidence type="ECO:0000313" key="11">
    <source>
        <dbReference type="EMBL" id="QDV40469.1"/>
    </source>
</evidence>
<dbReference type="Gene3D" id="1.10.287.130">
    <property type="match status" value="1"/>
</dbReference>
<dbReference type="SMART" id="SM00387">
    <property type="entry name" value="HATPase_c"/>
    <property type="match status" value="1"/>
</dbReference>
<dbReference type="KEGG" id="snep:Enr13x_02750"/>
<keyword evidence="5 11" id="KW-0418">Kinase</keyword>
<dbReference type="AlphaFoldDB" id="A0A518HI35"/>
<dbReference type="FunFam" id="1.10.287.130:FF:000001">
    <property type="entry name" value="Two-component sensor histidine kinase"/>
    <property type="match status" value="1"/>
</dbReference>
<dbReference type="SUPFAM" id="SSF55874">
    <property type="entry name" value="ATPase domain of HSP90 chaperone/DNA topoisomerase II/histidine kinase"/>
    <property type="match status" value="1"/>
</dbReference>
<evidence type="ECO:0000256" key="2">
    <source>
        <dbReference type="ARBA" id="ARBA00012438"/>
    </source>
</evidence>
<proteinExistence type="predicted"/>
<dbReference type="InterPro" id="IPR029016">
    <property type="entry name" value="GAF-like_dom_sf"/>
</dbReference>
<dbReference type="Gene3D" id="3.40.50.2300">
    <property type="match status" value="1"/>
</dbReference>
<feature type="modified residue" description="4-aspartylphosphate" evidence="8">
    <location>
        <position position="620"/>
    </location>
</feature>
<dbReference type="Pfam" id="PF00512">
    <property type="entry name" value="HisKA"/>
    <property type="match status" value="1"/>
</dbReference>
<dbReference type="InterPro" id="IPR036097">
    <property type="entry name" value="HisK_dim/P_sf"/>
</dbReference>
<evidence type="ECO:0000259" key="9">
    <source>
        <dbReference type="PROSITE" id="PS50109"/>
    </source>
</evidence>
<comment type="catalytic activity">
    <reaction evidence="1">
        <text>ATP + protein L-histidine = ADP + protein N-phospho-L-histidine.</text>
        <dbReference type="EC" id="2.7.13.3"/>
    </reaction>
</comment>
<dbReference type="InterPro" id="IPR004358">
    <property type="entry name" value="Sig_transdc_His_kin-like_C"/>
</dbReference>
<dbReference type="GO" id="GO:0000155">
    <property type="term" value="F:phosphorelay sensor kinase activity"/>
    <property type="evidence" value="ECO:0007669"/>
    <property type="project" value="InterPro"/>
</dbReference>
<dbReference type="SUPFAM" id="SSF55781">
    <property type="entry name" value="GAF domain-like"/>
    <property type="match status" value="1"/>
</dbReference>
<dbReference type="Pfam" id="PF02518">
    <property type="entry name" value="HATPase_c"/>
    <property type="match status" value="1"/>
</dbReference>
<dbReference type="Pfam" id="PF13185">
    <property type="entry name" value="GAF_2"/>
    <property type="match status" value="1"/>
</dbReference>
<keyword evidence="4 11" id="KW-0808">Transferase</keyword>
<evidence type="ECO:0000256" key="8">
    <source>
        <dbReference type="PROSITE-ProRule" id="PRU00169"/>
    </source>
</evidence>
<feature type="domain" description="Response regulatory" evidence="10">
    <location>
        <begin position="570"/>
        <end position="687"/>
    </location>
</feature>
<dbReference type="Gene3D" id="3.30.450.40">
    <property type="match status" value="1"/>
</dbReference>
<evidence type="ECO:0000256" key="5">
    <source>
        <dbReference type="ARBA" id="ARBA00022777"/>
    </source>
</evidence>
<dbReference type="InterPro" id="IPR003018">
    <property type="entry name" value="GAF"/>
</dbReference>
<protein>
    <recommendedName>
        <fullName evidence="2">histidine kinase</fullName>
        <ecNumber evidence="2">2.7.13.3</ecNumber>
    </recommendedName>
</protein>
<dbReference type="FunFam" id="3.30.565.10:FF:000006">
    <property type="entry name" value="Sensor histidine kinase WalK"/>
    <property type="match status" value="1"/>
</dbReference>
<dbReference type="Proteomes" id="UP000319004">
    <property type="component" value="Chromosome"/>
</dbReference>
<accession>A0A518HI35</accession>
<dbReference type="EC" id="2.7.13.3" evidence="2"/>
<dbReference type="CDD" id="cd17580">
    <property type="entry name" value="REC_2_DhkD-like"/>
    <property type="match status" value="1"/>
</dbReference>
<keyword evidence="7" id="KW-0472">Membrane</keyword>
<evidence type="ECO:0000313" key="12">
    <source>
        <dbReference type="Proteomes" id="UP000319004"/>
    </source>
</evidence>
<dbReference type="InterPro" id="IPR036890">
    <property type="entry name" value="HATPase_C_sf"/>
</dbReference>
<dbReference type="InterPro" id="IPR005467">
    <property type="entry name" value="His_kinase_dom"/>
</dbReference>
<dbReference type="InterPro" id="IPR011006">
    <property type="entry name" value="CheY-like_superfamily"/>
</dbReference>
<dbReference type="CDD" id="cd00082">
    <property type="entry name" value="HisKA"/>
    <property type="match status" value="1"/>
</dbReference>
<dbReference type="PROSITE" id="PS50109">
    <property type="entry name" value="HIS_KIN"/>
    <property type="match status" value="1"/>
</dbReference>
<dbReference type="PANTHER" id="PTHR43547:SF2">
    <property type="entry name" value="HYBRID SIGNAL TRANSDUCTION HISTIDINE KINASE C"/>
    <property type="match status" value="1"/>
</dbReference>
<dbReference type="PANTHER" id="PTHR43547">
    <property type="entry name" value="TWO-COMPONENT HISTIDINE KINASE"/>
    <property type="match status" value="1"/>
</dbReference>
<reference evidence="11 12" key="1">
    <citation type="submission" date="2019-03" db="EMBL/GenBank/DDBJ databases">
        <title>Deep-cultivation of Planctomycetes and their phenomic and genomic characterization uncovers novel biology.</title>
        <authorList>
            <person name="Wiegand S."/>
            <person name="Jogler M."/>
            <person name="Boedeker C."/>
            <person name="Pinto D."/>
            <person name="Vollmers J."/>
            <person name="Rivas-Marin E."/>
            <person name="Kohn T."/>
            <person name="Peeters S.H."/>
            <person name="Heuer A."/>
            <person name="Rast P."/>
            <person name="Oberbeckmann S."/>
            <person name="Bunk B."/>
            <person name="Jeske O."/>
            <person name="Meyerdierks A."/>
            <person name="Storesund J.E."/>
            <person name="Kallscheuer N."/>
            <person name="Luecker S."/>
            <person name="Lage O.M."/>
            <person name="Pohl T."/>
            <person name="Merkel B.J."/>
            <person name="Hornburger P."/>
            <person name="Mueller R.-W."/>
            <person name="Bruemmer F."/>
            <person name="Labrenz M."/>
            <person name="Spormann A.M."/>
            <person name="Op den Camp H."/>
            <person name="Overmann J."/>
            <person name="Amann R."/>
            <person name="Jetten M.S.M."/>
            <person name="Mascher T."/>
            <person name="Medema M.H."/>
            <person name="Devos D.P."/>
            <person name="Kaster A.-K."/>
            <person name="Ovreas L."/>
            <person name="Rohde M."/>
            <person name="Galperin M.Y."/>
            <person name="Jogler C."/>
        </authorList>
    </citation>
    <scope>NUCLEOTIDE SEQUENCE [LARGE SCALE GENOMIC DNA]</scope>
    <source>
        <strain evidence="11 12">Enr13</strain>
    </source>
</reference>
<evidence type="ECO:0000259" key="10">
    <source>
        <dbReference type="PROSITE" id="PS50110"/>
    </source>
</evidence>
<dbReference type="Gene3D" id="3.30.565.10">
    <property type="entry name" value="Histidine kinase-like ATPase, C-terminal domain"/>
    <property type="match status" value="1"/>
</dbReference>
<name>A0A518HI35_9BACT</name>
<keyword evidence="12" id="KW-1185">Reference proteome</keyword>
<dbReference type="Pfam" id="PF00072">
    <property type="entry name" value="Response_reg"/>
    <property type="match status" value="1"/>
</dbReference>
<dbReference type="SMART" id="SM00388">
    <property type="entry name" value="HisKA"/>
    <property type="match status" value="1"/>
</dbReference>
<keyword evidence="3 8" id="KW-0597">Phosphoprotein</keyword>
<evidence type="ECO:0000256" key="3">
    <source>
        <dbReference type="ARBA" id="ARBA00022553"/>
    </source>
</evidence>
<dbReference type="EMBL" id="CP037423">
    <property type="protein sequence ID" value="QDV40469.1"/>
    <property type="molecule type" value="Genomic_DNA"/>
</dbReference>
<dbReference type="SUPFAM" id="SSF47384">
    <property type="entry name" value="Homodimeric domain of signal transducing histidine kinase"/>
    <property type="match status" value="1"/>
</dbReference>